<dbReference type="AlphaFoldDB" id="A0A0J9XKI8"/>
<dbReference type="InterPro" id="IPR021475">
    <property type="entry name" value="Pants/Emi1-like"/>
</dbReference>
<protein>
    <submittedName>
        <fullName evidence="2">Similar to Saccharomyces cerevisiae YDR512C EMI1 Non-essential protein required for transcriptional induction of the early meiotic-specific transcription factor IME1</fullName>
    </submittedName>
</protein>
<proteinExistence type="predicted"/>
<organism evidence="2 3">
    <name type="scientific">Geotrichum candidum</name>
    <name type="common">Oospora lactis</name>
    <name type="synonym">Dipodascus geotrichum</name>
    <dbReference type="NCBI Taxonomy" id="1173061"/>
    <lineage>
        <taxon>Eukaryota</taxon>
        <taxon>Fungi</taxon>
        <taxon>Dikarya</taxon>
        <taxon>Ascomycota</taxon>
        <taxon>Saccharomycotina</taxon>
        <taxon>Dipodascomycetes</taxon>
        <taxon>Dipodascales</taxon>
        <taxon>Dipodascaceae</taxon>
        <taxon>Geotrichum</taxon>
    </lineage>
</organism>
<dbReference type="PANTHER" id="PTHR28052:SF1">
    <property type="entry name" value="UPF0545 PROTEIN C22ORF39"/>
    <property type="match status" value="1"/>
</dbReference>
<dbReference type="Proteomes" id="UP000242525">
    <property type="component" value="Unassembled WGS sequence"/>
</dbReference>
<sequence length="165" mass="18277">MANDKNDTSLDDSLDELLRELNATPEQPASTTATSTPSTTTTTTTTAPTNNALYKLSSFPTEMSCTDAFNELVACYSVGGQMRHIYRYGGISYCKDPWKKLKFCMRMKTSVTTSPEDEAKKVALYYMEKLAQQKKEGGSSEDIWKVRTVPIKDPFQGGNNNNGSE</sequence>
<name>A0A0J9XKI8_GEOCN</name>
<dbReference type="Pfam" id="PF11326">
    <property type="entry name" value="PANTS-like"/>
    <property type="match status" value="1"/>
</dbReference>
<evidence type="ECO:0000256" key="1">
    <source>
        <dbReference type="SAM" id="MobiDB-lite"/>
    </source>
</evidence>
<dbReference type="EMBL" id="CCBN010000027">
    <property type="protein sequence ID" value="CDO57926.1"/>
    <property type="molecule type" value="Genomic_DNA"/>
</dbReference>
<dbReference type="OrthoDB" id="2017405at2759"/>
<feature type="compositionally biased region" description="Low complexity" evidence="1">
    <location>
        <begin position="28"/>
        <end position="47"/>
    </location>
</feature>
<reference evidence="2" key="1">
    <citation type="submission" date="2014-03" db="EMBL/GenBank/DDBJ databases">
        <authorList>
            <person name="Casaregola S."/>
        </authorList>
    </citation>
    <scope>NUCLEOTIDE SEQUENCE [LARGE SCALE GENOMIC DNA]</scope>
    <source>
        <strain evidence="2">CLIB 918</strain>
    </source>
</reference>
<dbReference type="STRING" id="1173061.A0A0J9XKI8"/>
<keyword evidence="3" id="KW-1185">Reference proteome</keyword>
<accession>A0A0J9XKI8</accession>
<gene>
    <name evidence="2" type="ORF">BN980_GECA27s00769g</name>
</gene>
<comment type="caution">
    <text evidence="2">The sequence shown here is derived from an EMBL/GenBank/DDBJ whole genome shotgun (WGS) entry which is preliminary data.</text>
</comment>
<feature type="region of interest" description="Disordered" evidence="1">
    <location>
        <begin position="1"/>
        <end position="47"/>
    </location>
</feature>
<evidence type="ECO:0000313" key="2">
    <source>
        <dbReference type="EMBL" id="CDO57926.1"/>
    </source>
</evidence>
<evidence type="ECO:0000313" key="3">
    <source>
        <dbReference type="Proteomes" id="UP000242525"/>
    </source>
</evidence>
<dbReference type="PANTHER" id="PTHR28052">
    <property type="entry name" value="UPF0545 PROTEIN C22ORF39"/>
    <property type="match status" value="1"/>
</dbReference>